<evidence type="ECO:0000313" key="5">
    <source>
        <dbReference type="Proteomes" id="UP000009047"/>
    </source>
</evidence>
<protein>
    <submittedName>
        <fullName evidence="4">NADPH-dependent FMN reductase</fullName>
    </submittedName>
</protein>
<keyword evidence="5" id="KW-1185">Reference proteome</keyword>
<dbReference type="SUPFAM" id="SSF52218">
    <property type="entry name" value="Flavoproteins"/>
    <property type="match status" value="1"/>
</dbReference>
<dbReference type="PANTHER" id="PTHR43278">
    <property type="entry name" value="NAD(P)H-DEPENDENT FMN-CONTAINING OXIDOREDUCTASE YWQN-RELATED"/>
    <property type="match status" value="1"/>
</dbReference>
<evidence type="ECO:0000313" key="4">
    <source>
        <dbReference type="EMBL" id="ADK86120.1"/>
    </source>
</evidence>
<accession>E1QM77</accession>
<proteinExistence type="predicted"/>
<evidence type="ECO:0000256" key="1">
    <source>
        <dbReference type="ARBA" id="ARBA00022630"/>
    </source>
</evidence>
<dbReference type="InterPro" id="IPR029039">
    <property type="entry name" value="Flavoprotein-like_sf"/>
</dbReference>
<dbReference type="eggNOG" id="COG0655">
    <property type="taxonomic scope" value="Bacteria"/>
</dbReference>
<gene>
    <name evidence="4" type="ordered locus">Deba_2766</name>
</gene>
<dbReference type="InterPro" id="IPR005025">
    <property type="entry name" value="FMN_Rdtase-like_dom"/>
</dbReference>
<dbReference type="RefSeq" id="WP_013259559.1">
    <property type="nucleotide sequence ID" value="NC_014365.1"/>
</dbReference>
<organism evidence="4 5">
    <name type="scientific">Desulfarculus baarsii (strain ATCC 33931 / DSM 2075 / LMG 7858 / VKM B-1802 / 2st14)</name>
    <dbReference type="NCBI Taxonomy" id="644282"/>
    <lineage>
        <taxon>Bacteria</taxon>
        <taxon>Pseudomonadati</taxon>
        <taxon>Thermodesulfobacteriota</taxon>
        <taxon>Desulfarculia</taxon>
        <taxon>Desulfarculales</taxon>
        <taxon>Desulfarculaceae</taxon>
        <taxon>Desulfarculus</taxon>
    </lineage>
</organism>
<dbReference type="GO" id="GO:0016491">
    <property type="term" value="F:oxidoreductase activity"/>
    <property type="evidence" value="ECO:0007669"/>
    <property type="project" value="InterPro"/>
</dbReference>
<dbReference type="EMBL" id="CP002085">
    <property type="protein sequence ID" value="ADK86120.1"/>
    <property type="molecule type" value="Genomic_DNA"/>
</dbReference>
<dbReference type="Gene3D" id="3.40.50.360">
    <property type="match status" value="1"/>
</dbReference>
<dbReference type="HOGENOM" id="CLU_050993_1_1_7"/>
<keyword evidence="2" id="KW-0288">FMN</keyword>
<dbReference type="Pfam" id="PF03358">
    <property type="entry name" value="FMN_red"/>
    <property type="match status" value="1"/>
</dbReference>
<evidence type="ECO:0000259" key="3">
    <source>
        <dbReference type="Pfam" id="PF03358"/>
    </source>
</evidence>
<dbReference type="Proteomes" id="UP000009047">
    <property type="component" value="Chromosome"/>
</dbReference>
<dbReference type="PANTHER" id="PTHR43278:SF4">
    <property type="entry name" value="NAD(P)H-DEPENDENT FMN-CONTAINING OXIDOREDUCTASE YWQN-RELATED"/>
    <property type="match status" value="1"/>
</dbReference>
<dbReference type="STRING" id="644282.Deba_2766"/>
<dbReference type="OrthoDB" id="9790975at2"/>
<feature type="domain" description="NADPH-dependent FMN reductase-like" evidence="3">
    <location>
        <begin position="5"/>
        <end position="151"/>
    </location>
</feature>
<keyword evidence="1" id="KW-0285">Flavoprotein</keyword>
<reference evidence="4 5" key="1">
    <citation type="journal article" date="2010" name="Stand. Genomic Sci.">
        <title>Complete genome sequence of Desulfarculus baarsii type strain (2st14).</title>
        <authorList>
            <person name="Sun H."/>
            <person name="Spring S."/>
            <person name="Lapidus A."/>
            <person name="Davenport K."/>
            <person name="Del Rio T.G."/>
            <person name="Tice H."/>
            <person name="Nolan M."/>
            <person name="Copeland A."/>
            <person name="Cheng J.F."/>
            <person name="Lucas S."/>
            <person name="Tapia R."/>
            <person name="Goodwin L."/>
            <person name="Pitluck S."/>
            <person name="Ivanova N."/>
            <person name="Pagani I."/>
            <person name="Mavromatis K."/>
            <person name="Ovchinnikova G."/>
            <person name="Pati A."/>
            <person name="Chen A."/>
            <person name="Palaniappan K."/>
            <person name="Hauser L."/>
            <person name="Chang Y.J."/>
            <person name="Jeffries C.D."/>
            <person name="Detter J.C."/>
            <person name="Han C."/>
            <person name="Rohde M."/>
            <person name="Brambilla E."/>
            <person name="Goker M."/>
            <person name="Woyke T."/>
            <person name="Bristow J."/>
            <person name="Eisen J.A."/>
            <person name="Markowitz V."/>
            <person name="Hugenholtz P."/>
            <person name="Kyrpides N.C."/>
            <person name="Klenk H.P."/>
            <person name="Land M."/>
        </authorList>
    </citation>
    <scope>NUCLEOTIDE SEQUENCE [LARGE SCALE GENOMIC DNA]</scope>
    <source>
        <strain evidence="5">ATCC 33931 / DSM 2075 / LMG 7858 / VKM B-1802 / 2st14</strain>
    </source>
</reference>
<name>E1QM77_DESB2</name>
<dbReference type="AlphaFoldDB" id="E1QM77"/>
<sequence>MARKKVVAINGSPHVGIGNTDQMIQMLAAGLEARGVDLEQIHLAGKNIGYCIGCALCLDKGKCWQNDDYNPIIEKILAADGVILASPVYVMQVTGQMKTFLDRSLPYGHKPRDSWKPGLTLSVSAGMAETEVADYLSRCLRIFGAFPVGAFTAIAVTPGAFMGKDAVTQRADDLARDLAQAIERGQRYPATDRDLFFWQFMGRLVRESREVMNDDFEHWNKLGLYEGFESYVKQSAAPPLADAKTRRQWMSAVIAEHKRATVKGG</sequence>
<dbReference type="KEGG" id="dbr:Deba_2766"/>
<evidence type="ECO:0000256" key="2">
    <source>
        <dbReference type="ARBA" id="ARBA00022643"/>
    </source>
</evidence>
<dbReference type="InterPro" id="IPR051796">
    <property type="entry name" value="ISF_SsuE-like"/>
</dbReference>